<dbReference type="InterPro" id="IPR043141">
    <property type="entry name" value="Ribosomal_uL10-like_sf"/>
</dbReference>
<evidence type="ECO:0000313" key="4">
    <source>
        <dbReference type="Proteomes" id="UP000243723"/>
    </source>
</evidence>
<dbReference type="STRING" id="40998.A0A2P7YNE8"/>
<proteinExistence type="inferred from homology"/>
<accession>A0A2P7YNE8</accession>
<dbReference type="OrthoDB" id="360689at2759"/>
<gene>
    <name evidence="3" type="ORF">B9Z65_2233</name>
</gene>
<dbReference type="PANTHER" id="PTHR11560">
    <property type="entry name" value="39S RIBOSOMAL PROTEIN L10, MITOCHONDRIAL"/>
    <property type="match status" value="1"/>
</dbReference>
<organism evidence="3 4">
    <name type="scientific">Elsinoe australis</name>
    <dbReference type="NCBI Taxonomy" id="40998"/>
    <lineage>
        <taxon>Eukaryota</taxon>
        <taxon>Fungi</taxon>
        <taxon>Dikarya</taxon>
        <taxon>Ascomycota</taxon>
        <taxon>Pezizomycotina</taxon>
        <taxon>Dothideomycetes</taxon>
        <taxon>Dothideomycetidae</taxon>
        <taxon>Myriangiales</taxon>
        <taxon>Elsinoaceae</taxon>
        <taxon>Elsinoe</taxon>
    </lineage>
</organism>
<protein>
    <recommendedName>
        <fullName evidence="5">54S ribosomal protein L11, mitochondrial</fullName>
    </recommendedName>
</protein>
<name>A0A2P7YNE8_9PEZI</name>
<dbReference type="Gene3D" id="3.30.70.1730">
    <property type="match status" value="1"/>
</dbReference>
<dbReference type="InterPro" id="IPR047865">
    <property type="entry name" value="Ribosomal_uL10_bac_type"/>
</dbReference>
<evidence type="ECO:0000256" key="1">
    <source>
        <dbReference type="ARBA" id="ARBA00008889"/>
    </source>
</evidence>
<reference evidence="3 4" key="1">
    <citation type="submission" date="2017-05" db="EMBL/GenBank/DDBJ databases">
        <title>Draft genome sequence of Elsinoe australis.</title>
        <authorList>
            <person name="Cheng Q."/>
        </authorList>
    </citation>
    <scope>NUCLEOTIDE SEQUENCE [LARGE SCALE GENOMIC DNA]</scope>
    <source>
        <strain evidence="3 4">NL1</strain>
    </source>
</reference>
<dbReference type="Proteomes" id="UP000243723">
    <property type="component" value="Unassembled WGS sequence"/>
</dbReference>
<dbReference type="EMBL" id="NHZQ01000412">
    <property type="protein sequence ID" value="PSK37491.1"/>
    <property type="molecule type" value="Genomic_DNA"/>
</dbReference>
<feature type="region of interest" description="Disordered" evidence="2">
    <location>
        <begin position="311"/>
        <end position="340"/>
    </location>
</feature>
<comment type="similarity">
    <text evidence="1">Belongs to the universal ribosomal protein uL10 family.</text>
</comment>
<feature type="region of interest" description="Disordered" evidence="2">
    <location>
        <begin position="42"/>
        <end position="64"/>
    </location>
</feature>
<evidence type="ECO:0008006" key="5">
    <source>
        <dbReference type="Google" id="ProtNLM"/>
    </source>
</evidence>
<sequence length="340" mass="36927">MPPRIPFRPRVLRLVSSNSHFPTCQCRLASLATAPTSHTSFDASLPISRTPPSQPPSHKSPTLRKSQLHRQYQSLLRSTPLLLILQHNNLKASEWAAIRSQLVTALEKVDAAQQLPVGLASGTKIQIIHTGIFESALKVVEFWTPPSQQTTHSSDPKVASSIALDHSSTHGLSQKAWRQARQASKTKRHGLEPLLSGPLALVTFPNVSPEHVAAALSILSPSEKFPAPKRRTNPGYFEPAVQFGLQKLMLLGARVEGRAMDQEGVKWVGGIEGGLAGLRAQLVGMLSSAGVGLVSALEGAGRSLWLTVEGRRMDMDENENPKQEGKEEGKAEEVKQEEAK</sequence>
<comment type="caution">
    <text evidence="3">The sequence shown here is derived from an EMBL/GenBank/DDBJ whole genome shotgun (WGS) entry which is preliminary data.</text>
</comment>
<evidence type="ECO:0000256" key="2">
    <source>
        <dbReference type="SAM" id="MobiDB-lite"/>
    </source>
</evidence>
<evidence type="ECO:0000313" key="3">
    <source>
        <dbReference type="EMBL" id="PSK37491.1"/>
    </source>
</evidence>
<dbReference type="AlphaFoldDB" id="A0A2P7YNE8"/>
<dbReference type="SUPFAM" id="SSF160369">
    <property type="entry name" value="Ribosomal protein L10-like"/>
    <property type="match status" value="1"/>
</dbReference>
<keyword evidence="4" id="KW-1185">Reference proteome</keyword>